<dbReference type="CDD" id="cd00063">
    <property type="entry name" value="FN3"/>
    <property type="match status" value="4"/>
</dbReference>
<evidence type="ECO:0000256" key="7">
    <source>
        <dbReference type="ARBA" id="ARBA00023319"/>
    </source>
</evidence>
<dbReference type="Pfam" id="PF07679">
    <property type="entry name" value="I-set"/>
    <property type="match status" value="2"/>
</dbReference>
<feature type="domain" description="Fibronectin type-III" evidence="11">
    <location>
        <begin position="1231"/>
        <end position="1332"/>
    </location>
</feature>
<dbReference type="OrthoDB" id="3666223at2759"/>
<feature type="domain" description="Ig-like" evidence="10">
    <location>
        <begin position="541"/>
        <end position="621"/>
    </location>
</feature>
<dbReference type="GO" id="GO:0005886">
    <property type="term" value="C:plasma membrane"/>
    <property type="evidence" value="ECO:0007669"/>
    <property type="project" value="UniProtKB-SubCell"/>
</dbReference>
<dbReference type="FunFam" id="2.60.40.10:FF:001529">
    <property type="entry name" value="Cell adhesion molecule"/>
    <property type="match status" value="1"/>
</dbReference>
<evidence type="ECO:0000256" key="6">
    <source>
        <dbReference type="ARBA" id="ARBA00023180"/>
    </source>
</evidence>
<evidence type="ECO:0000259" key="10">
    <source>
        <dbReference type="PROSITE" id="PS50835"/>
    </source>
</evidence>
<dbReference type="InterPro" id="IPR003961">
    <property type="entry name" value="FN3_dom"/>
</dbReference>
<dbReference type="Pfam" id="PF00059">
    <property type="entry name" value="Lectin_C"/>
    <property type="match status" value="1"/>
</dbReference>
<proteinExistence type="predicted"/>
<dbReference type="PANTHER" id="PTHR44170">
    <property type="entry name" value="PROTEIN SIDEKICK"/>
    <property type="match status" value="1"/>
</dbReference>
<dbReference type="PROSITE" id="PS50853">
    <property type="entry name" value="FN3"/>
    <property type="match status" value="4"/>
</dbReference>
<keyword evidence="2" id="KW-1003">Cell membrane</keyword>
<feature type="chain" id="PRO_5040369929" description="Contactin" evidence="9">
    <location>
        <begin position="29"/>
        <end position="1361"/>
    </location>
</feature>
<name>A0A9N9RS88_9DIPT</name>
<dbReference type="EMBL" id="OU895878">
    <property type="protein sequence ID" value="CAG9801827.1"/>
    <property type="molecule type" value="Genomic_DNA"/>
</dbReference>
<dbReference type="InterPro" id="IPR013783">
    <property type="entry name" value="Ig-like_fold"/>
</dbReference>
<dbReference type="InterPro" id="IPR003598">
    <property type="entry name" value="Ig_sub2"/>
</dbReference>
<dbReference type="InterPro" id="IPR016187">
    <property type="entry name" value="CTDL_fold"/>
</dbReference>
<evidence type="ECO:0000256" key="1">
    <source>
        <dbReference type="ARBA" id="ARBA00004236"/>
    </source>
</evidence>
<dbReference type="GO" id="GO:0030154">
    <property type="term" value="P:cell differentiation"/>
    <property type="evidence" value="ECO:0007669"/>
    <property type="project" value="UniProtKB-ARBA"/>
</dbReference>
<dbReference type="Gene3D" id="3.10.100.10">
    <property type="entry name" value="Mannose-Binding Protein A, subunit A"/>
    <property type="match status" value="1"/>
</dbReference>
<reference evidence="12" key="1">
    <citation type="submission" date="2022-01" db="EMBL/GenBank/DDBJ databases">
        <authorList>
            <person name="King R."/>
        </authorList>
    </citation>
    <scope>NUCLEOTIDE SEQUENCE</scope>
</reference>
<dbReference type="FunFam" id="2.60.40.10:FF:000035">
    <property type="entry name" value="Contactin 1"/>
    <property type="match status" value="1"/>
</dbReference>
<gene>
    <name evidence="12" type="ORF">CHIRRI_LOCUS4748</name>
</gene>
<dbReference type="PROSITE" id="PS50835">
    <property type="entry name" value="IG_LIKE"/>
    <property type="match status" value="6"/>
</dbReference>
<dbReference type="InterPro" id="IPR013098">
    <property type="entry name" value="Ig_I-set"/>
</dbReference>
<dbReference type="SUPFAM" id="SSF56436">
    <property type="entry name" value="C-type lectin-like"/>
    <property type="match status" value="1"/>
</dbReference>
<feature type="compositionally biased region" description="Polar residues" evidence="8">
    <location>
        <begin position="58"/>
        <end position="76"/>
    </location>
</feature>
<dbReference type="FunFam" id="2.60.40.10:FF:000032">
    <property type="entry name" value="palladin isoform X1"/>
    <property type="match status" value="1"/>
</dbReference>
<dbReference type="FunFam" id="2.60.40.10:FF:000005">
    <property type="entry name" value="Neuronal cell adhesion molecule"/>
    <property type="match status" value="1"/>
</dbReference>
<keyword evidence="6" id="KW-0325">Glycoprotein</keyword>
<dbReference type="Proteomes" id="UP001153620">
    <property type="component" value="Chromosome 2"/>
</dbReference>
<dbReference type="InterPro" id="IPR001304">
    <property type="entry name" value="C-type_lectin-like"/>
</dbReference>
<dbReference type="GO" id="GO:0009653">
    <property type="term" value="P:anatomical structure morphogenesis"/>
    <property type="evidence" value="ECO:0007669"/>
    <property type="project" value="UniProtKB-ARBA"/>
</dbReference>
<evidence type="ECO:0008006" key="14">
    <source>
        <dbReference type="Google" id="ProtNLM"/>
    </source>
</evidence>
<dbReference type="InterPro" id="IPR016186">
    <property type="entry name" value="C-type_lectin-like/link_sf"/>
</dbReference>
<dbReference type="FunFam" id="2.60.40.10:FF:001933">
    <property type="entry name" value="Blast:Contactin"/>
    <property type="match status" value="1"/>
</dbReference>
<dbReference type="Pfam" id="PF00041">
    <property type="entry name" value="fn3"/>
    <property type="match status" value="3"/>
</dbReference>
<dbReference type="SMART" id="SM00408">
    <property type="entry name" value="IGc2"/>
    <property type="match status" value="5"/>
</dbReference>
<evidence type="ECO:0000313" key="13">
    <source>
        <dbReference type="Proteomes" id="UP001153620"/>
    </source>
</evidence>
<dbReference type="SUPFAM" id="SSF48726">
    <property type="entry name" value="Immunoglobulin"/>
    <property type="match status" value="6"/>
</dbReference>
<keyword evidence="5" id="KW-1015">Disulfide bond</keyword>
<feature type="domain" description="Fibronectin type-III" evidence="11">
    <location>
        <begin position="1021"/>
        <end position="1123"/>
    </location>
</feature>
<evidence type="ECO:0000256" key="3">
    <source>
        <dbReference type="ARBA" id="ARBA00022737"/>
    </source>
</evidence>
<feature type="region of interest" description="Disordered" evidence="8">
    <location>
        <begin position="58"/>
        <end position="87"/>
    </location>
</feature>
<dbReference type="InterPro" id="IPR003599">
    <property type="entry name" value="Ig_sub"/>
</dbReference>
<feature type="domain" description="Ig-like" evidence="10">
    <location>
        <begin position="444"/>
        <end position="507"/>
    </location>
</feature>
<reference evidence="12" key="2">
    <citation type="submission" date="2022-10" db="EMBL/GenBank/DDBJ databases">
        <authorList>
            <consortium name="ENA_rothamsted_submissions"/>
            <consortium name="culmorum"/>
            <person name="King R."/>
        </authorList>
    </citation>
    <scope>NUCLEOTIDE SEQUENCE</scope>
</reference>
<feature type="signal peptide" evidence="9">
    <location>
        <begin position="1"/>
        <end position="28"/>
    </location>
</feature>
<evidence type="ECO:0000256" key="5">
    <source>
        <dbReference type="ARBA" id="ARBA00023157"/>
    </source>
</evidence>
<evidence type="ECO:0000256" key="9">
    <source>
        <dbReference type="SAM" id="SignalP"/>
    </source>
</evidence>
<feature type="domain" description="Fibronectin type-III" evidence="11">
    <location>
        <begin position="1128"/>
        <end position="1226"/>
    </location>
</feature>
<dbReference type="InterPro" id="IPR036179">
    <property type="entry name" value="Ig-like_dom_sf"/>
</dbReference>
<evidence type="ECO:0000259" key="11">
    <source>
        <dbReference type="PROSITE" id="PS50853"/>
    </source>
</evidence>
<keyword evidence="4" id="KW-0472">Membrane</keyword>
<evidence type="ECO:0000313" key="12">
    <source>
        <dbReference type="EMBL" id="CAG9801827.1"/>
    </source>
</evidence>
<dbReference type="Gene3D" id="2.60.40.10">
    <property type="entry name" value="Immunoglobulins"/>
    <property type="match status" value="10"/>
</dbReference>
<dbReference type="FunFam" id="2.60.40.10:FF:000064">
    <property type="entry name" value="Contactin 1"/>
    <property type="match status" value="1"/>
</dbReference>
<dbReference type="SMART" id="SM00060">
    <property type="entry name" value="FN3"/>
    <property type="match status" value="4"/>
</dbReference>
<dbReference type="SMART" id="SM00409">
    <property type="entry name" value="IG"/>
    <property type="match status" value="6"/>
</dbReference>
<sequence>MGNHNKIVFVTLALCLLIFILPHKEINAQTTSNYDRNRIDSDLNNQYGRGRYNQQQQLPFNGQRNNDSQRNLNPTRNPADPSSYFDNSNRYTYNRNPAYSNYNYGQYGAFDDLDPNLMCPEHWIAFRQTCMRFVQSPRRTWYEAKKICIAAKGDLVNVDNPEKLAFLTRELYLKNQVQNRYYISARMTSPGNWVNDDSSAFYFTEEMFSYEETEIDREQNIEYLNNNQLYIAQRNQFGNFNNLNRQSPNTYNVYDNRLLQKDRVVFGYSFEKSRWMYMPTYDFENNLFICESQQLYSVDNINAHADSKREIDYGVEVIDPLKLERGPYFIKQPKDTTYDTGKRRVTNDVSIQCLAGGYPTPTYSWYKELYINDTLNFTKIDPLLDNRYTISGGNLIIYSPDQSKDQGTYHCVASNKYGKVVSESVQLNFGYILEFNLKRSPEIGDVNWGKTLFCDPPSHYPNVKYYWSRDFFPNFVEEDTRTFVSYDGALYFSALESIDRGNYSCTVMSTVSDTGRNGPLFPLAVRPHPNFQALIFANSFPKVFPDAPIAGDEIRLECIAFGYPVPAYNWTRKNSELPRHAYMMNYNRVLVIPNATVNDNGEYVCTARNDKKAIPKSVMVNVQMKPNFTIPLRDQIKDYNSEVTFICEANSIPDSNYTWYKNAETMDREKLDKDKYIIQDNILTIKYLDPDKDNGMYQCKATNQLKGVYSSAELRVLSMAPTFKKRPLESEIYAVSGGNTTIICNPEAAPRPKYQWKKDGNVIGAGGHRKIRPDGTLVIAPTSRDDEGIYSCVATNAYGTDESKARLIVLQEIRFSQPLQPQILTEIGRFLYMRCEIYSDLILDVAFVWTFNGEVIRPYDHEDFRNDRVDINYNELTISNTSLLDSGFYECIAKSAVNEIRSSTQVIVLGPPGMPGGVKVIDIKKTEATLEWIDGADNGGIISNYIVYARTNWNKTWHLVSDRVDAREVDRYTGRKSADIEGLSPYCSYEFAVSGVNGFGASPLSLPSPSHNTLHDKPYTAPINIDGGGGKIGDLVITWDVLPPEEHNAPGIHYKVYYRLHGKNGSSEWAEKIYKKEGNVGKAVIHFEKLDHYYTKYDIKVQAINDIGTGPESNVSVIYSAEDMPQVAPQQIWAKGFNSTALNVTWNAIDQRREMIRGKLLGHRLKYWKKDHKEEDAIYYLSRSTKNWALIVGLEPDTYYWVKVMAYNAAGEGPESERFLERTYRKAPQKPPSSVHIYGINPSTIKVVWRYVSPSQEEEPVEGYKIRIWDSDQDMATANDTVVPLGRKLEYIVDNLTPGKMYRLRVLAFSNGGDGRMSSPTHTFQMGITQLPYNAARSIQLDHLVVIAVLSIIYLFQMALY</sequence>
<feature type="domain" description="Ig-like" evidence="10">
    <location>
        <begin position="626"/>
        <end position="715"/>
    </location>
</feature>
<dbReference type="PANTHER" id="PTHR44170:SF6">
    <property type="entry name" value="CONTACTIN"/>
    <property type="match status" value="1"/>
</dbReference>
<dbReference type="InterPro" id="IPR036116">
    <property type="entry name" value="FN3_sf"/>
</dbReference>
<dbReference type="GO" id="GO:0098609">
    <property type="term" value="P:cell-cell adhesion"/>
    <property type="evidence" value="ECO:0007669"/>
    <property type="project" value="UniProtKB-ARBA"/>
</dbReference>
<keyword evidence="3" id="KW-0677">Repeat</keyword>
<evidence type="ECO:0000256" key="2">
    <source>
        <dbReference type="ARBA" id="ARBA00022475"/>
    </source>
</evidence>
<feature type="domain" description="Ig-like" evidence="10">
    <location>
        <begin position="818"/>
        <end position="907"/>
    </location>
</feature>
<protein>
    <recommendedName>
        <fullName evidence="14">Contactin</fullName>
    </recommendedName>
</protein>
<accession>A0A9N9RS88</accession>
<evidence type="ECO:0000256" key="4">
    <source>
        <dbReference type="ARBA" id="ARBA00023136"/>
    </source>
</evidence>
<feature type="domain" description="Fibronectin type-III" evidence="11">
    <location>
        <begin position="914"/>
        <end position="1016"/>
    </location>
</feature>
<keyword evidence="9" id="KW-0732">Signal</keyword>
<dbReference type="Pfam" id="PF13927">
    <property type="entry name" value="Ig_3"/>
    <property type="match status" value="3"/>
</dbReference>
<comment type="subcellular location">
    <subcellularLocation>
        <location evidence="1">Cell membrane</location>
    </subcellularLocation>
</comment>
<dbReference type="InterPro" id="IPR007110">
    <property type="entry name" value="Ig-like_dom"/>
</dbReference>
<dbReference type="SUPFAM" id="SSF49265">
    <property type="entry name" value="Fibronectin type III"/>
    <property type="match status" value="2"/>
</dbReference>
<dbReference type="SMART" id="SM00034">
    <property type="entry name" value="CLECT"/>
    <property type="match status" value="1"/>
</dbReference>
<dbReference type="CDD" id="cd00096">
    <property type="entry name" value="Ig"/>
    <property type="match status" value="1"/>
</dbReference>
<feature type="domain" description="Ig-like" evidence="10">
    <location>
        <begin position="721"/>
        <end position="808"/>
    </location>
</feature>
<evidence type="ECO:0000256" key="8">
    <source>
        <dbReference type="SAM" id="MobiDB-lite"/>
    </source>
</evidence>
<keyword evidence="13" id="KW-1185">Reference proteome</keyword>
<organism evidence="12 13">
    <name type="scientific">Chironomus riparius</name>
    <dbReference type="NCBI Taxonomy" id="315576"/>
    <lineage>
        <taxon>Eukaryota</taxon>
        <taxon>Metazoa</taxon>
        <taxon>Ecdysozoa</taxon>
        <taxon>Arthropoda</taxon>
        <taxon>Hexapoda</taxon>
        <taxon>Insecta</taxon>
        <taxon>Pterygota</taxon>
        <taxon>Neoptera</taxon>
        <taxon>Endopterygota</taxon>
        <taxon>Diptera</taxon>
        <taxon>Nematocera</taxon>
        <taxon>Chironomoidea</taxon>
        <taxon>Chironomidae</taxon>
        <taxon>Chironominae</taxon>
        <taxon>Chironomus</taxon>
    </lineage>
</organism>
<keyword evidence="7" id="KW-0393">Immunoglobulin domain</keyword>
<feature type="domain" description="Ig-like" evidence="10">
    <location>
        <begin position="327"/>
        <end position="428"/>
    </location>
</feature>